<evidence type="ECO:0000256" key="1">
    <source>
        <dbReference type="SAM" id="MobiDB-lite"/>
    </source>
</evidence>
<gene>
    <name evidence="2" type="ORF">RDB_LOCUS70862</name>
</gene>
<dbReference type="EMBL" id="CAJMWT010002238">
    <property type="protein sequence ID" value="CAE6436900.1"/>
    <property type="molecule type" value="Genomic_DNA"/>
</dbReference>
<name>A0A8H3AMA1_9AGAM</name>
<dbReference type="AlphaFoldDB" id="A0A8H3AMA1"/>
<proteinExistence type="predicted"/>
<evidence type="ECO:0000313" key="2">
    <source>
        <dbReference type="EMBL" id="CAE6436900.1"/>
    </source>
</evidence>
<feature type="compositionally biased region" description="Low complexity" evidence="1">
    <location>
        <begin position="1"/>
        <end position="10"/>
    </location>
</feature>
<protein>
    <recommendedName>
        <fullName evidence="4">BTB domain-containing protein</fullName>
    </recommendedName>
</protein>
<accession>A0A8H3AMA1</accession>
<evidence type="ECO:0008006" key="4">
    <source>
        <dbReference type="Google" id="ProtNLM"/>
    </source>
</evidence>
<sequence>MSELESSNNQLPPPSPPNALIHQSDTQSYIRDPKFYYRDGSATFLAGNTLFKFQASLIEADVDVEDYEFKHIMNSICEGLENGTDRPGVDDAHPIVLPADIAPAQFRCLLTVVFGGFPHDGFLSFLKALRKSSSCGPLEVFKLVTIGYLACRFGMKRLDTWCQAQIYAILKSLMLSPHRQKDDWSARSILQLVKYIQSTIVTDYRYKLLHQMRHVISSLIQKTYEPNKEIPQGNIVQVCAELYKRKDVLINSPGFFGFIFAVIVSLRHKSDVWSKLLTREDRRVLYVAYATFTCLSDQEDLQLGWLTEPDAIQGLCASCSHTVKMGWQDAFGKYNGLKSSVPLEDIRHAVALAGYRYHLRMLGMAAVKSCGCDDKVLGTLQGHIESLYCGLTEKYKSLVEST</sequence>
<reference evidence="2" key="1">
    <citation type="submission" date="2021-01" db="EMBL/GenBank/DDBJ databases">
        <authorList>
            <person name="Kaushik A."/>
        </authorList>
    </citation>
    <scope>NUCLEOTIDE SEQUENCE</scope>
    <source>
        <strain evidence="2">AG2-2IIIB</strain>
    </source>
</reference>
<dbReference type="Proteomes" id="UP000663843">
    <property type="component" value="Unassembled WGS sequence"/>
</dbReference>
<feature type="region of interest" description="Disordered" evidence="1">
    <location>
        <begin position="1"/>
        <end position="22"/>
    </location>
</feature>
<comment type="caution">
    <text evidence="2">The sequence shown here is derived from an EMBL/GenBank/DDBJ whole genome shotgun (WGS) entry which is preliminary data.</text>
</comment>
<evidence type="ECO:0000313" key="3">
    <source>
        <dbReference type="Proteomes" id="UP000663843"/>
    </source>
</evidence>
<organism evidence="2 3">
    <name type="scientific">Rhizoctonia solani</name>
    <dbReference type="NCBI Taxonomy" id="456999"/>
    <lineage>
        <taxon>Eukaryota</taxon>
        <taxon>Fungi</taxon>
        <taxon>Dikarya</taxon>
        <taxon>Basidiomycota</taxon>
        <taxon>Agaricomycotina</taxon>
        <taxon>Agaricomycetes</taxon>
        <taxon>Cantharellales</taxon>
        <taxon>Ceratobasidiaceae</taxon>
        <taxon>Rhizoctonia</taxon>
    </lineage>
</organism>